<proteinExistence type="inferred from homology"/>
<name>A0A2W2APH8_9HYPH</name>
<dbReference type="Pfam" id="PF00528">
    <property type="entry name" value="BPD_transp_1"/>
    <property type="match status" value="1"/>
</dbReference>
<accession>A0A2W2APH8</accession>
<dbReference type="SUPFAM" id="SSF161098">
    <property type="entry name" value="MetI-like"/>
    <property type="match status" value="1"/>
</dbReference>
<evidence type="ECO:0000256" key="2">
    <source>
        <dbReference type="ARBA" id="ARBA00004651"/>
    </source>
</evidence>
<feature type="transmembrane region" description="Helical" evidence="11">
    <location>
        <begin position="241"/>
        <end position="262"/>
    </location>
</feature>
<dbReference type="EMBL" id="QKVK01000010">
    <property type="protein sequence ID" value="PZF75492.1"/>
    <property type="molecule type" value="Genomic_DNA"/>
</dbReference>
<feature type="transmembrane region" description="Helical" evidence="11">
    <location>
        <begin position="145"/>
        <end position="163"/>
    </location>
</feature>
<dbReference type="RefSeq" id="WP_111200012.1">
    <property type="nucleotide sequence ID" value="NZ_QKVK01000010.1"/>
</dbReference>
<organism evidence="13 14">
    <name type="scientific">Aestuariivirga litoralis</name>
    <dbReference type="NCBI Taxonomy" id="2650924"/>
    <lineage>
        <taxon>Bacteria</taxon>
        <taxon>Pseudomonadati</taxon>
        <taxon>Pseudomonadota</taxon>
        <taxon>Alphaproteobacteria</taxon>
        <taxon>Hyphomicrobiales</taxon>
        <taxon>Aestuariivirgaceae</taxon>
        <taxon>Aestuariivirga</taxon>
    </lineage>
</organism>
<evidence type="ECO:0000256" key="9">
    <source>
        <dbReference type="ARBA" id="ARBA00023136"/>
    </source>
</evidence>
<feature type="transmembrane region" description="Helical" evidence="11">
    <location>
        <begin position="12"/>
        <end position="31"/>
    </location>
</feature>
<keyword evidence="5" id="KW-1003">Cell membrane</keyword>
<feature type="domain" description="ABC transmembrane type-1" evidence="12">
    <location>
        <begin position="76"/>
        <end position="262"/>
    </location>
</feature>
<keyword evidence="6" id="KW-0762">Sugar transport</keyword>
<protein>
    <recommendedName>
        <fullName evidence="10">Maltose/maltodextrin transport system permease protein MalG</fullName>
    </recommendedName>
</protein>
<evidence type="ECO:0000256" key="11">
    <source>
        <dbReference type="RuleBase" id="RU363032"/>
    </source>
</evidence>
<dbReference type="Proteomes" id="UP000248795">
    <property type="component" value="Unassembled WGS sequence"/>
</dbReference>
<keyword evidence="7 11" id="KW-0812">Transmembrane</keyword>
<evidence type="ECO:0000256" key="5">
    <source>
        <dbReference type="ARBA" id="ARBA00022475"/>
    </source>
</evidence>
<dbReference type="PANTHER" id="PTHR32243:SF50">
    <property type="entry name" value="MALTOSE_MALTODEXTRIN TRANSPORT SYSTEM PERMEASE PROTEIN MALG"/>
    <property type="match status" value="1"/>
</dbReference>
<dbReference type="PANTHER" id="PTHR32243">
    <property type="entry name" value="MALTOSE TRANSPORT SYSTEM PERMEASE-RELATED"/>
    <property type="match status" value="1"/>
</dbReference>
<comment type="subcellular location">
    <subcellularLocation>
        <location evidence="2 11">Cell membrane</location>
        <topology evidence="2 11">Multi-pass membrane protein</topology>
    </subcellularLocation>
</comment>
<evidence type="ECO:0000256" key="6">
    <source>
        <dbReference type="ARBA" id="ARBA00022597"/>
    </source>
</evidence>
<feature type="transmembrane region" description="Helical" evidence="11">
    <location>
        <begin position="113"/>
        <end position="133"/>
    </location>
</feature>
<feature type="transmembrane region" description="Helical" evidence="11">
    <location>
        <begin position="201"/>
        <end position="221"/>
    </location>
</feature>
<evidence type="ECO:0000256" key="10">
    <source>
        <dbReference type="ARBA" id="ARBA00041109"/>
    </source>
</evidence>
<keyword evidence="9 11" id="KW-0472">Membrane</keyword>
<dbReference type="GO" id="GO:0055085">
    <property type="term" value="P:transmembrane transport"/>
    <property type="evidence" value="ECO:0007669"/>
    <property type="project" value="InterPro"/>
</dbReference>
<evidence type="ECO:0000256" key="3">
    <source>
        <dbReference type="ARBA" id="ARBA00009047"/>
    </source>
</evidence>
<dbReference type="GO" id="GO:0005886">
    <property type="term" value="C:plasma membrane"/>
    <property type="evidence" value="ECO:0007669"/>
    <property type="project" value="UniProtKB-SubCell"/>
</dbReference>
<dbReference type="CDD" id="cd06261">
    <property type="entry name" value="TM_PBP2"/>
    <property type="match status" value="1"/>
</dbReference>
<evidence type="ECO:0000256" key="4">
    <source>
        <dbReference type="ARBA" id="ARBA00022448"/>
    </source>
</evidence>
<feature type="transmembrane region" description="Helical" evidence="11">
    <location>
        <begin position="80"/>
        <end position="101"/>
    </location>
</feature>
<evidence type="ECO:0000313" key="14">
    <source>
        <dbReference type="Proteomes" id="UP000248795"/>
    </source>
</evidence>
<comment type="similarity">
    <text evidence="3">Belongs to the binding-protein-dependent transport system permease family. MalFG subfamily.</text>
</comment>
<sequence>MPYSPLPRHLRDLAAIATVALFMFPLFWWGLNSIKPAHAVFENFSVTWFDFTPTFDNYRVTLGGEGPAFFTSRQAILDTILVATGATLLTLAAALPAAFALSLIHFTRKRAMFLWVLFHRILPPIAVLVPLVFTYTQAGLRDTRVGVILAHAAVNLPFAVLLLKSFFDDVPREVGEAATIDGATRLQCFTRIYAPLVRSGIAATAVLCFIFSWTEFLMALFLTSTIRLLPIQLSLVVTQTWGFTAALSTASILPAFLFVLLVQRHLVRGLTMGLAKG</sequence>
<keyword evidence="8 11" id="KW-1133">Transmembrane helix</keyword>
<evidence type="ECO:0000313" key="13">
    <source>
        <dbReference type="EMBL" id="PZF75492.1"/>
    </source>
</evidence>
<dbReference type="PROSITE" id="PS50928">
    <property type="entry name" value="ABC_TM1"/>
    <property type="match status" value="1"/>
</dbReference>
<dbReference type="InterPro" id="IPR035906">
    <property type="entry name" value="MetI-like_sf"/>
</dbReference>
<dbReference type="InterPro" id="IPR050901">
    <property type="entry name" value="BP-dep_ABC_trans_perm"/>
</dbReference>
<comment type="function">
    <text evidence="1">Part of the ABC transporter complex MalEFGK involved in maltose/maltodextrin import. Probably responsible for the translocation of the substrate across the membrane.</text>
</comment>
<keyword evidence="14" id="KW-1185">Reference proteome</keyword>
<evidence type="ECO:0000256" key="8">
    <source>
        <dbReference type="ARBA" id="ARBA00022989"/>
    </source>
</evidence>
<evidence type="ECO:0000256" key="1">
    <source>
        <dbReference type="ARBA" id="ARBA00002264"/>
    </source>
</evidence>
<evidence type="ECO:0000259" key="12">
    <source>
        <dbReference type="PROSITE" id="PS50928"/>
    </source>
</evidence>
<comment type="caution">
    <text evidence="13">The sequence shown here is derived from an EMBL/GenBank/DDBJ whole genome shotgun (WGS) entry which is preliminary data.</text>
</comment>
<evidence type="ECO:0000256" key="7">
    <source>
        <dbReference type="ARBA" id="ARBA00022692"/>
    </source>
</evidence>
<dbReference type="Gene3D" id="1.10.3720.10">
    <property type="entry name" value="MetI-like"/>
    <property type="match status" value="1"/>
</dbReference>
<gene>
    <name evidence="13" type="ORF">DK847_18435</name>
</gene>
<reference evidence="14" key="1">
    <citation type="submission" date="2018-06" db="EMBL/GenBank/DDBJ databases">
        <title>Aestuariibacter litoralis strain KCTC 52945T.</title>
        <authorList>
            <person name="Li X."/>
            <person name="Salam N."/>
            <person name="Li J.-L."/>
            <person name="Chen Y.-M."/>
            <person name="Yang Z.-W."/>
            <person name="Zhang L.-Y."/>
            <person name="Han M.-X."/>
            <person name="Xiao M."/>
            <person name="Li W.-J."/>
        </authorList>
    </citation>
    <scope>NUCLEOTIDE SEQUENCE [LARGE SCALE GENOMIC DNA]</scope>
    <source>
        <strain evidence="14">KCTC 52945</strain>
    </source>
</reference>
<keyword evidence="4 11" id="KW-0813">Transport</keyword>
<dbReference type="InterPro" id="IPR000515">
    <property type="entry name" value="MetI-like"/>
</dbReference>
<dbReference type="AlphaFoldDB" id="A0A2W2APH8"/>